<evidence type="ECO:0000259" key="5">
    <source>
        <dbReference type="PROSITE" id="PS51456"/>
    </source>
</evidence>
<dbReference type="HOGENOM" id="CLU_1796781_0_0_1"/>
<evidence type="ECO:0000256" key="4">
    <source>
        <dbReference type="SAM" id="MobiDB-lite"/>
    </source>
</evidence>
<evidence type="ECO:0000313" key="7">
    <source>
        <dbReference type="Proteomes" id="UP000054477"/>
    </source>
</evidence>
<evidence type="ECO:0000256" key="1">
    <source>
        <dbReference type="ARBA" id="ARBA00023123"/>
    </source>
</evidence>
<dbReference type="GO" id="GO:0003774">
    <property type="term" value="F:cytoskeletal motor activity"/>
    <property type="evidence" value="ECO:0007669"/>
    <property type="project" value="InterPro"/>
</dbReference>
<keyword evidence="7" id="KW-1185">Reference proteome</keyword>
<dbReference type="GO" id="GO:0016459">
    <property type="term" value="C:myosin complex"/>
    <property type="evidence" value="ECO:0007669"/>
    <property type="project" value="UniProtKB-KW"/>
</dbReference>
<dbReference type="GO" id="GO:0005524">
    <property type="term" value="F:ATP binding"/>
    <property type="evidence" value="ECO:0007669"/>
    <property type="project" value="InterPro"/>
</dbReference>
<accession>A0A0C9X905</accession>
<dbReference type="AlphaFoldDB" id="A0A0C9X905"/>
<evidence type="ECO:0000313" key="6">
    <source>
        <dbReference type="EMBL" id="KIJ92822.1"/>
    </source>
</evidence>
<reference evidence="6 7" key="1">
    <citation type="submission" date="2014-04" db="EMBL/GenBank/DDBJ databases">
        <authorList>
            <consortium name="DOE Joint Genome Institute"/>
            <person name="Kuo A."/>
            <person name="Kohler A."/>
            <person name="Nagy L.G."/>
            <person name="Floudas D."/>
            <person name="Copeland A."/>
            <person name="Barry K.W."/>
            <person name="Cichocki N."/>
            <person name="Veneault-Fourrey C."/>
            <person name="LaButti K."/>
            <person name="Lindquist E.A."/>
            <person name="Lipzen A."/>
            <person name="Lundell T."/>
            <person name="Morin E."/>
            <person name="Murat C."/>
            <person name="Sun H."/>
            <person name="Tunlid A."/>
            <person name="Henrissat B."/>
            <person name="Grigoriev I.V."/>
            <person name="Hibbett D.S."/>
            <person name="Martin F."/>
            <person name="Nordberg H.P."/>
            <person name="Cantor M.N."/>
            <person name="Hua S.X."/>
        </authorList>
    </citation>
    <scope>NUCLEOTIDE SEQUENCE [LARGE SCALE GENOMIC DNA]</scope>
    <source>
        <strain evidence="6 7">LaAM-08-1</strain>
    </source>
</reference>
<dbReference type="Pfam" id="PF00063">
    <property type="entry name" value="Myosin_head"/>
    <property type="match status" value="1"/>
</dbReference>
<protein>
    <recommendedName>
        <fullName evidence="5">Myosin motor domain-containing protein</fullName>
    </recommendedName>
</protein>
<gene>
    <name evidence="6" type="ORF">K443DRAFT_420244</name>
</gene>
<proteinExistence type="inferred from homology"/>
<dbReference type="OrthoDB" id="370884at2759"/>
<dbReference type="Gene3D" id="3.40.850.10">
    <property type="entry name" value="Kinesin motor domain"/>
    <property type="match status" value="1"/>
</dbReference>
<dbReference type="InterPro" id="IPR001609">
    <property type="entry name" value="Myosin_head_motor_dom-like"/>
</dbReference>
<evidence type="ECO:0000256" key="3">
    <source>
        <dbReference type="PROSITE-ProRule" id="PRU00782"/>
    </source>
</evidence>
<feature type="region of interest" description="Disordered" evidence="4">
    <location>
        <begin position="114"/>
        <end position="144"/>
    </location>
</feature>
<name>A0A0C9X905_9AGAR</name>
<comment type="similarity">
    <text evidence="3">Belongs to the TRAFAC class myosin-kinesin ATPase superfamily. Myosin family.</text>
</comment>
<reference evidence="7" key="2">
    <citation type="submission" date="2015-01" db="EMBL/GenBank/DDBJ databases">
        <title>Evolutionary Origins and Diversification of the Mycorrhizal Mutualists.</title>
        <authorList>
            <consortium name="DOE Joint Genome Institute"/>
            <consortium name="Mycorrhizal Genomics Consortium"/>
            <person name="Kohler A."/>
            <person name="Kuo A."/>
            <person name="Nagy L.G."/>
            <person name="Floudas D."/>
            <person name="Copeland A."/>
            <person name="Barry K.W."/>
            <person name="Cichocki N."/>
            <person name="Veneault-Fourrey C."/>
            <person name="LaButti K."/>
            <person name="Lindquist E.A."/>
            <person name="Lipzen A."/>
            <person name="Lundell T."/>
            <person name="Morin E."/>
            <person name="Murat C."/>
            <person name="Riley R."/>
            <person name="Ohm R."/>
            <person name="Sun H."/>
            <person name="Tunlid A."/>
            <person name="Henrissat B."/>
            <person name="Grigoriev I.V."/>
            <person name="Hibbett D.S."/>
            <person name="Martin F."/>
        </authorList>
    </citation>
    <scope>NUCLEOTIDE SEQUENCE [LARGE SCALE GENOMIC DNA]</scope>
    <source>
        <strain evidence="7">LaAM-08-1</strain>
    </source>
</reference>
<keyword evidence="2" id="KW-0505">Motor protein</keyword>
<comment type="caution">
    <text evidence="3">Lacks conserved residue(s) required for the propagation of feature annotation.</text>
</comment>
<keyword evidence="3" id="KW-0009">Actin-binding</keyword>
<dbReference type="GO" id="GO:0003779">
    <property type="term" value="F:actin binding"/>
    <property type="evidence" value="ECO:0007669"/>
    <property type="project" value="UniProtKB-KW"/>
</dbReference>
<dbReference type="PROSITE" id="PS51456">
    <property type="entry name" value="MYOSIN_MOTOR"/>
    <property type="match status" value="1"/>
</dbReference>
<dbReference type="Proteomes" id="UP000054477">
    <property type="component" value="Unassembled WGS sequence"/>
</dbReference>
<dbReference type="SUPFAM" id="SSF52540">
    <property type="entry name" value="P-loop containing nucleoside triphosphate hydrolases"/>
    <property type="match status" value="1"/>
</dbReference>
<evidence type="ECO:0000256" key="2">
    <source>
        <dbReference type="ARBA" id="ARBA00023175"/>
    </source>
</evidence>
<dbReference type="STRING" id="1095629.A0A0C9X905"/>
<organism evidence="6 7">
    <name type="scientific">Laccaria amethystina LaAM-08-1</name>
    <dbReference type="NCBI Taxonomy" id="1095629"/>
    <lineage>
        <taxon>Eukaryota</taxon>
        <taxon>Fungi</taxon>
        <taxon>Dikarya</taxon>
        <taxon>Basidiomycota</taxon>
        <taxon>Agaricomycotina</taxon>
        <taxon>Agaricomycetes</taxon>
        <taxon>Agaricomycetidae</taxon>
        <taxon>Agaricales</taxon>
        <taxon>Agaricineae</taxon>
        <taxon>Hydnangiaceae</taxon>
        <taxon>Laccaria</taxon>
    </lineage>
</organism>
<dbReference type="EMBL" id="KN838881">
    <property type="protein sequence ID" value="KIJ92822.1"/>
    <property type="molecule type" value="Genomic_DNA"/>
</dbReference>
<feature type="domain" description="Myosin motor" evidence="5">
    <location>
        <begin position="1"/>
        <end position="144"/>
    </location>
</feature>
<sequence length="144" mass="16200">MTRRVNFSTTLDTQLPAAEFALETFGNTRTLFNPNTSRFGKYTEPQFSDCGRLSGVNTLDYYLEPNCGRRGFRRAQLSHLVGVASPEQRQHLHLLDKSTYWYLGKRGSWVTRSGGAEDAQSFDQSGSPNDMVRRRASSLLPSST</sequence>
<dbReference type="InterPro" id="IPR036961">
    <property type="entry name" value="Kinesin_motor_dom_sf"/>
</dbReference>
<dbReference type="InterPro" id="IPR027417">
    <property type="entry name" value="P-loop_NTPase"/>
</dbReference>
<keyword evidence="1 3" id="KW-0518">Myosin</keyword>